<reference evidence="3 4" key="1">
    <citation type="journal article" date="2018" name="MBio">
        <title>Insights into the evolution of host association through the isolation and characterization of a novel human periodontal pathobiont, Desulfobulbus oralis.</title>
        <authorList>
            <person name="Cross K.L."/>
            <person name="Chirania P."/>
            <person name="Xiong W."/>
            <person name="Beall C.J."/>
            <person name="Elkins J.G."/>
            <person name="Giannone R.J."/>
            <person name="Griffen A.L."/>
            <person name="Guss A.M."/>
            <person name="Hettich R.L."/>
            <person name="Joshi S.S."/>
            <person name="Mokrzan E.M."/>
            <person name="Martin R.K."/>
            <person name="Zhulin I.B."/>
            <person name="Leys E.J."/>
            <person name="Podar M."/>
        </authorList>
    </citation>
    <scope>NUCLEOTIDE SEQUENCE [LARGE SCALE GENOMIC DNA]</scope>
    <source>
        <strain evidence="3 4">ORNL</strain>
    </source>
</reference>
<sequence>MCLLFSGPVRTLLGVLLCIGLCAAPAPAAQLAQDAPKRVLVLPFSVQTPNAPAHLQSGLASVLASRLAAHAGIVATAQDRIAKQVQQALKNRNFTAVGSLLADSGADYLVISTLGPGATRQDEVASYLFARGGAAPKKLSRLLADVNDPLAAVEELAADIGSVIEGRPGAGASPEAAPPVSDNPERAWRRGMLADSMAGLSNQSGGYQLVESLRGLPIGLETLDFNIGDVDGDGEQDLVILARKSLEVYRYDQGRFTRKFSQPLPGYLHYLALSLVDANKNGVPELYVGASNGNLASSAIWEWQDGKLLCLEDRIPYYLNAIAMPDGSAMLLGQTPPPGRAAGGAIALMRYEKNGLAPSGRNLPLPMGYNVYDIAPVDLDGDGKLEIVAINGRNRLQVFKGGELVWTSADEYGASRHFYGTVSAVAKAETEPDYLHTRIVVADPDQDGVPEVVVGKNKVVTVPYLTSIRYFDGSSLSALRWEGNGLRVLWETRPVPGYTAGYQVLPDRSGPQRVQLFVAETDNVSPLQLWSSPKTTLHRLVLAQ</sequence>
<feature type="signal peptide" evidence="2">
    <location>
        <begin position="1"/>
        <end position="28"/>
    </location>
</feature>
<protein>
    <recommendedName>
        <fullName evidence="5">VCBS repeat-containing protein</fullName>
    </recommendedName>
</protein>
<dbReference type="Pfam" id="PF13517">
    <property type="entry name" value="FG-GAP_3"/>
    <property type="match status" value="1"/>
</dbReference>
<keyword evidence="4" id="KW-1185">Reference proteome</keyword>
<dbReference type="Proteomes" id="UP000239867">
    <property type="component" value="Chromosome"/>
</dbReference>
<dbReference type="AlphaFoldDB" id="A0A2L1GKH7"/>
<evidence type="ECO:0000313" key="3">
    <source>
        <dbReference type="EMBL" id="AVD70146.1"/>
    </source>
</evidence>
<dbReference type="EMBL" id="CP021255">
    <property type="protein sequence ID" value="AVD70146.1"/>
    <property type="molecule type" value="Genomic_DNA"/>
</dbReference>
<dbReference type="Gene3D" id="2.130.10.130">
    <property type="entry name" value="Integrin alpha, N-terminal"/>
    <property type="match status" value="1"/>
</dbReference>
<dbReference type="RefSeq" id="WP_104935471.1">
    <property type="nucleotide sequence ID" value="NZ_CP021255.1"/>
</dbReference>
<evidence type="ECO:0008006" key="5">
    <source>
        <dbReference type="Google" id="ProtNLM"/>
    </source>
</evidence>
<keyword evidence="1 2" id="KW-0732">Signal</keyword>
<evidence type="ECO:0000313" key="4">
    <source>
        <dbReference type="Proteomes" id="UP000239867"/>
    </source>
</evidence>
<feature type="chain" id="PRO_5014895123" description="VCBS repeat-containing protein" evidence="2">
    <location>
        <begin position="29"/>
        <end position="544"/>
    </location>
</feature>
<proteinExistence type="predicted"/>
<evidence type="ECO:0000256" key="1">
    <source>
        <dbReference type="ARBA" id="ARBA00022729"/>
    </source>
</evidence>
<dbReference type="InterPro" id="IPR013517">
    <property type="entry name" value="FG-GAP"/>
</dbReference>
<gene>
    <name evidence="3" type="ORF">CAY53_00470</name>
</gene>
<name>A0A2L1GKH7_9BACT</name>
<organism evidence="3 4">
    <name type="scientific">Desulfobulbus oralis</name>
    <dbReference type="NCBI Taxonomy" id="1986146"/>
    <lineage>
        <taxon>Bacteria</taxon>
        <taxon>Pseudomonadati</taxon>
        <taxon>Thermodesulfobacteriota</taxon>
        <taxon>Desulfobulbia</taxon>
        <taxon>Desulfobulbales</taxon>
        <taxon>Desulfobulbaceae</taxon>
        <taxon>Desulfobulbus</taxon>
    </lineage>
</organism>
<dbReference type="KEGG" id="deo:CAY53_00470"/>
<dbReference type="SUPFAM" id="SSF69318">
    <property type="entry name" value="Integrin alpha N-terminal domain"/>
    <property type="match status" value="1"/>
</dbReference>
<dbReference type="InterPro" id="IPR028994">
    <property type="entry name" value="Integrin_alpha_N"/>
</dbReference>
<evidence type="ECO:0000256" key="2">
    <source>
        <dbReference type="SAM" id="SignalP"/>
    </source>
</evidence>
<accession>A0A2L1GKH7</accession>